<evidence type="ECO:0000256" key="4">
    <source>
        <dbReference type="ARBA" id="ARBA00023125"/>
    </source>
</evidence>
<proteinExistence type="inferred from homology"/>
<dbReference type="Gene3D" id="3.40.190.290">
    <property type="match status" value="1"/>
</dbReference>
<dbReference type="EMBL" id="BMHC01000009">
    <property type="protein sequence ID" value="GGI26722.1"/>
    <property type="molecule type" value="Genomic_DNA"/>
</dbReference>
<dbReference type="Gene3D" id="1.10.10.10">
    <property type="entry name" value="Winged helix-like DNA-binding domain superfamily/Winged helix DNA-binding domain"/>
    <property type="match status" value="1"/>
</dbReference>
<comment type="function">
    <text evidence="1">NodD regulates the expression of the nodABCFE genes which encode other nodulation proteins. NodD is also a negative regulator of its own expression. Binds flavonoids as inducers.</text>
</comment>
<dbReference type="Pfam" id="PF03466">
    <property type="entry name" value="LysR_substrate"/>
    <property type="match status" value="1"/>
</dbReference>
<dbReference type="InterPro" id="IPR036390">
    <property type="entry name" value="WH_DNA-bd_sf"/>
</dbReference>
<evidence type="ECO:0000313" key="7">
    <source>
        <dbReference type="EMBL" id="GGI26722.1"/>
    </source>
</evidence>
<reference evidence="7" key="2">
    <citation type="submission" date="2022-12" db="EMBL/GenBank/DDBJ databases">
        <authorList>
            <person name="Sun Q."/>
            <person name="Zhou Y."/>
        </authorList>
    </citation>
    <scope>NUCLEOTIDE SEQUENCE</scope>
    <source>
        <strain evidence="7">CGMCC 1.15034</strain>
    </source>
</reference>
<dbReference type="PANTHER" id="PTHR30126">
    <property type="entry name" value="HTH-TYPE TRANSCRIPTIONAL REGULATOR"/>
    <property type="match status" value="1"/>
</dbReference>
<keyword evidence="3" id="KW-0805">Transcription regulation</keyword>
<dbReference type="InterPro" id="IPR005119">
    <property type="entry name" value="LysR_subst-bd"/>
</dbReference>
<keyword evidence="5" id="KW-0804">Transcription</keyword>
<feature type="domain" description="HTH lysR-type" evidence="6">
    <location>
        <begin position="7"/>
        <end position="64"/>
    </location>
</feature>
<dbReference type="GO" id="GO:0000976">
    <property type="term" value="F:transcription cis-regulatory region binding"/>
    <property type="evidence" value="ECO:0007669"/>
    <property type="project" value="TreeGrafter"/>
</dbReference>
<evidence type="ECO:0000256" key="5">
    <source>
        <dbReference type="ARBA" id="ARBA00023163"/>
    </source>
</evidence>
<name>A0AA88B9X9_9BRAD</name>
<comment type="caution">
    <text evidence="7">The sequence shown here is derived from an EMBL/GenBank/DDBJ whole genome shotgun (WGS) entry which is preliminary data.</text>
</comment>
<evidence type="ECO:0000313" key="8">
    <source>
        <dbReference type="Proteomes" id="UP000625079"/>
    </source>
</evidence>
<gene>
    <name evidence="7" type="ORF">GCM10010987_40800</name>
</gene>
<dbReference type="GO" id="GO:0003700">
    <property type="term" value="F:DNA-binding transcription factor activity"/>
    <property type="evidence" value="ECO:0007669"/>
    <property type="project" value="InterPro"/>
</dbReference>
<evidence type="ECO:0000256" key="2">
    <source>
        <dbReference type="ARBA" id="ARBA00009437"/>
    </source>
</evidence>
<dbReference type="SUPFAM" id="SSF53850">
    <property type="entry name" value="Periplasmic binding protein-like II"/>
    <property type="match status" value="1"/>
</dbReference>
<dbReference type="InterPro" id="IPR000847">
    <property type="entry name" value="LysR_HTH_N"/>
</dbReference>
<keyword evidence="4" id="KW-0238">DNA-binding</keyword>
<dbReference type="Pfam" id="PF00126">
    <property type="entry name" value="HTH_1"/>
    <property type="match status" value="1"/>
</dbReference>
<dbReference type="PRINTS" id="PR00039">
    <property type="entry name" value="HTHLYSR"/>
</dbReference>
<dbReference type="PROSITE" id="PS50931">
    <property type="entry name" value="HTH_LYSR"/>
    <property type="match status" value="1"/>
</dbReference>
<sequence>MIVMPHLNYHHLRYFWIIATEGSMSRAAQRLNVSPSSLSVQIKALEEQLGQQLFERVGRTLQLTEAGRIAVDYAGSVFKSGHELMETLSGLRPGRQVLRVGAAATLSRNFQIAFLRPLIGRIDVELIIHTGLFDDLLEALDAHKLDIVLANHPASPDARSSFENTLIDEQGVSIVSHKPAKPTRLGFPQDLARLPIILPGRGNALRSAFDALLGRSGIRPVIAAEVDDMAMLRLMARESGGLALVPPIVVIDELRSGLLVERIRLNTLKEQFFAVTQQRRYPNPLVAELIRSPSASRIRRMRGTEPLRSVKSSRGRSSP</sequence>
<dbReference type="SUPFAM" id="SSF46785">
    <property type="entry name" value="Winged helix' DNA-binding domain"/>
    <property type="match status" value="1"/>
</dbReference>
<dbReference type="Proteomes" id="UP000625079">
    <property type="component" value="Unassembled WGS sequence"/>
</dbReference>
<reference evidence="7" key="1">
    <citation type="journal article" date="2014" name="Int. J. Syst. Evol. Microbiol.">
        <title>Complete genome sequence of Corynebacterium casei LMG S-19264T (=DSM 44701T), isolated from a smear-ripened cheese.</title>
        <authorList>
            <consortium name="US DOE Joint Genome Institute (JGI-PGF)"/>
            <person name="Walter F."/>
            <person name="Albersmeier A."/>
            <person name="Kalinowski J."/>
            <person name="Ruckert C."/>
        </authorList>
    </citation>
    <scope>NUCLEOTIDE SEQUENCE</scope>
    <source>
        <strain evidence="7">CGMCC 1.15034</strain>
    </source>
</reference>
<accession>A0AA88B9X9</accession>
<dbReference type="InterPro" id="IPR036388">
    <property type="entry name" value="WH-like_DNA-bd_sf"/>
</dbReference>
<evidence type="ECO:0000256" key="3">
    <source>
        <dbReference type="ARBA" id="ARBA00023015"/>
    </source>
</evidence>
<dbReference type="PANTHER" id="PTHR30126:SF98">
    <property type="entry name" value="HTH-TYPE TRANSCRIPTIONAL ACTIVATOR BAUR"/>
    <property type="match status" value="1"/>
</dbReference>
<dbReference type="AlphaFoldDB" id="A0AA88B9X9"/>
<organism evidence="7 8">
    <name type="scientific">Bradyrhizobium guangdongense</name>
    <dbReference type="NCBI Taxonomy" id="1325090"/>
    <lineage>
        <taxon>Bacteria</taxon>
        <taxon>Pseudomonadati</taxon>
        <taxon>Pseudomonadota</taxon>
        <taxon>Alphaproteobacteria</taxon>
        <taxon>Hyphomicrobiales</taxon>
        <taxon>Nitrobacteraceae</taxon>
        <taxon>Bradyrhizobium</taxon>
    </lineage>
</organism>
<evidence type="ECO:0000259" key="6">
    <source>
        <dbReference type="PROSITE" id="PS50931"/>
    </source>
</evidence>
<comment type="similarity">
    <text evidence="2">Belongs to the LysR transcriptional regulatory family.</text>
</comment>
<protein>
    <submittedName>
        <fullName evidence="7">LysR family transcriptional regulator</fullName>
    </submittedName>
</protein>
<evidence type="ECO:0000256" key="1">
    <source>
        <dbReference type="ARBA" id="ARBA00003502"/>
    </source>
</evidence>
<dbReference type="FunFam" id="1.10.10.10:FF:000001">
    <property type="entry name" value="LysR family transcriptional regulator"/>
    <property type="match status" value="1"/>
</dbReference>